<dbReference type="InParanoid" id="D8PUR5"/>
<organism evidence="13">
    <name type="scientific">Schizophyllum commune (strain H4-8 / FGSC 9210)</name>
    <name type="common">Split gill fungus</name>
    <dbReference type="NCBI Taxonomy" id="578458"/>
    <lineage>
        <taxon>Eukaryota</taxon>
        <taxon>Fungi</taxon>
        <taxon>Dikarya</taxon>
        <taxon>Basidiomycota</taxon>
        <taxon>Agaricomycotina</taxon>
        <taxon>Agaricomycetes</taxon>
        <taxon>Agaricomycetidae</taxon>
        <taxon>Agaricales</taxon>
        <taxon>Schizophyllaceae</taxon>
        <taxon>Schizophyllum</taxon>
    </lineage>
</organism>
<feature type="transmembrane region" description="Helical" evidence="10">
    <location>
        <begin position="149"/>
        <end position="176"/>
    </location>
</feature>
<dbReference type="EMBL" id="GL377303">
    <property type="protein sequence ID" value="EFJ00627.1"/>
    <property type="molecule type" value="Genomic_DNA"/>
</dbReference>
<dbReference type="GO" id="GO:0005886">
    <property type="term" value="C:plasma membrane"/>
    <property type="evidence" value="ECO:0007669"/>
    <property type="project" value="TreeGrafter"/>
</dbReference>
<keyword evidence="5" id="KW-0460">Magnesium</keyword>
<feature type="domain" description="SLC41A/MgtE integral membrane" evidence="11">
    <location>
        <begin position="359"/>
        <end position="443"/>
    </location>
</feature>
<dbReference type="Gene3D" id="1.10.357.20">
    <property type="entry name" value="SLC41 divalent cation transporters, integral membrane domain"/>
    <property type="match status" value="2"/>
</dbReference>
<name>D8PUR5_SCHCM</name>
<dbReference type="Pfam" id="PF01769">
    <property type="entry name" value="MgtE"/>
    <property type="match status" value="2"/>
</dbReference>
<keyword evidence="4 10" id="KW-0812">Transmembrane</keyword>
<feature type="region of interest" description="Disordered" evidence="9">
    <location>
        <begin position="111"/>
        <end position="142"/>
    </location>
</feature>
<keyword evidence="3" id="KW-0813">Transport</keyword>
<evidence type="ECO:0000256" key="3">
    <source>
        <dbReference type="ARBA" id="ARBA00022448"/>
    </source>
</evidence>
<feature type="transmembrane region" description="Helical" evidence="10">
    <location>
        <begin position="354"/>
        <end position="379"/>
    </location>
</feature>
<evidence type="ECO:0000313" key="12">
    <source>
        <dbReference type="EMBL" id="EFJ00627.1"/>
    </source>
</evidence>
<evidence type="ECO:0000256" key="10">
    <source>
        <dbReference type="SAM" id="Phobius"/>
    </source>
</evidence>
<evidence type="ECO:0000259" key="11">
    <source>
        <dbReference type="Pfam" id="PF01769"/>
    </source>
</evidence>
<sequence length="458" mass="48038">MQRVDQLIMIIPVVLNLKGNLEMNLSARLGTAANTGLLDDGVDDERNVVSLNDEDDGAPHRSSSPHPHLPPSSPSPRRQIITGNLALLQAQAAVVSFVAALDDNTGNHFTSVGSDHSTSGGSDFNSEESGSARPPTTTAAPGGAEDRGFIFLAATATASAALSALLLGAFMCALVVACRRFNLDPDNIAPPVAACLGDLVTLVLVGVLVLSSSGTGIVLDLFVSRYEDFAVLAVVISGLPGSVGSIFTSRLSTELHAGAGREQHERGVGEEGRGLLADEGRGLLADEEDGTPLTAPLTKPSHRRTPSSSHARSPSTASFHRQSSHYPPTPGAPSPHHMSTPHHARPAPPPPPPLTVAITLLLITLPVELIFLAVVRGLGWLELPLLFVGCSVVFFCVAVTISLLVAYHLTKFLWSRGLDPDSNALPLHSALMDLVGQLLLVLCFELDLLCCDIVVITS</sequence>
<dbReference type="PANTHER" id="PTHR16228:SF7">
    <property type="entry name" value="SLC41A_MGTE INTEGRAL MEMBRANE DOMAIN-CONTAINING PROTEIN"/>
    <property type="match status" value="1"/>
</dbReference>
<keyword evidence="8 10" id="KW-0472">Membrane</keyword>
<evidence type="ECO:0000256" key="5">
    <source>
        <dbReference type="ARBA" id="ARBA00022842"/>
    </source>
</evidence>
<comment type="similarity">
    <text evidence="2">Belongs to the SLC41A transporter family.</text>
</comment>
<dbReference type="InterPro" id="IPR036739">
    <property type="entry name" value="SLC41_membr_dom_sf"/>
</dbReference>
<feature type="transmembrane region" description="Helical" evidence="10">
    <location>
        <begin position="229"/>
        <end position="247"/>
    </location>
</feature>
<evidence type="ECO:0000256" key="8">
    <source>
        <dbReference type="ARBA" id="ARBA00023136"/>
    </source>
</evidence>
<keyword evidence="6 10" id="KW-1133">Transmembrane helix</keyword>
<feature type="transmembrane region" description="Helical" evidence="10">
    <location>
        <begin position="385"/>
        <end position="407"/>
    </location>
</feature>
<dbReference type="VEuPathDB" id="FungiDB:SCHCODRAFT_02603924"/>
<keyword evidence="13" id="KW-1185">Reference proteome</keyword>
<comment type="subcellular location">
    <subcellularLocation>
        <location evidence="1">Membrane</location>
        <topology evidence="1">Multi-pass membrane protein</topology>
    </subcellularLocation>
</comment>
<feature type="compositionally biased region" description="Polar residues" evidence="9">
    <location>
        <begin position="111"/>
        <end position="139"/>
    </location>
</feature>
<dbReference type="OMA" id="WDPDNVT"/>
<dbReference type="Proteomes" id="UP000007431">
    <property type="component" value="Unassembled WGS sequence"/>
</dbReference>
<evidence type="ECO:0000256" key="4">
    <source>
        <dbReference type="ARBA" id="ARBA00022692"/>
    </source>
</evidence>
<accession>D8PUR5</accession>
<dbReference type="PANTHER" id="PTHR16228">
    <property type="entry name" value="DIVALENT CATION TRANSPORTER SOLUTE CARRIER FAMILY 41"/>
    <property type="match status" value="1"/>
</dbReference>
<reference evidence="12 13" key="1">
    <citation type="journal article" date="2010" name="Nat. Biotechnol.">
        <title>Genome sequence of the model mushroom Schizophyllum commune.</title>
        <authorList>
            <person name="Ohm R.A."/>
            <person name="de Jong J.F."/>
            <person name="Lugones L.G."/>
            <person name="Aerts A."/>
            <person name="Kothe E."/>
            <person name="Stajich J.E."/>
            <person name="de Vries R.P."/>
            <person name="Record E."/>
            <person name="Levasseur A."/>
            <person name="Baker S.E."/>
            <person name="Bartholomew K.A."/>
            <person name="Coutinho P.M."/>
            <person name="Erdmann S."/>
            <person name="Fowler T.J."/>
            <person name="Gathman A.C."/>
            <person name="Lombard V."/>
            <person name="Henrissat B."/>
            <person name="Knabe N."/>
            <person name="Kuees U."/>
            <person name="Lilly W.W."/>
            <person name="Lindquist E."/>
            <person name="Lucas S."/>
            <person name="Magnuson J.K."/>
            <person name="Piumi F."/>
            <person name="Raudaskoski M."/>
            <person name="Salamov A."/>
            <person name="Schmutz J."/>
            <person name="Schwarze F.W.M.R."/>
            <person name="vanKuyk P.A."/>
            <person name="Horton J.S."/>
            <person name="Grigoriev I.V."/>
            <person name="Woesten H.A.B."/>
        </authorList>
    </citation>
    <scope>NUCLEOTIDE SEQUENCE [LARGE SCALE GENOMIC DNA]</scope>
    <source>
        <strain evidence="13">H4-8 / FGSC 9210</strain>
    </source>
</reference>
<keyword evidence="7" id="KW-0406">Ion transport</keyword>
<evidence type="ECO:0000256" key="2">
    <source>
        <dbReference type="ARBA" id="ARBA00009749"/>
    </source>
</evidence>
<dbReference type="eggNOG" id="KOG3788">
    <property type="taxonomic scope" value="Eukaryota"/>
</dbReference>
<dbReference type="HOGENOM" id="CLU_018207_4_0_1"/>
<evidence type="ECO:0000313" key="13">
    <source>
        <dbReference type="Proteomes" id="UP000007431"/>
    </source>
</evidence>
<evidence type="ECO:0000256" key="6">
    <source>
        <dbReference type="ARBA" id="ARBA00022989"/>
    </source>
</evidence>
<dbReference type="InterPro" id="IPR006667">
    <property type="entry name" value="SLC41_membr_dom"/>
</dbReference>
<evidence type="ECO:0000256" key="7">
    <source>
        <dbReference type="ARBA" id="ARBA00023065"/>
    </source>
</evidence>
<dbReference type="SUPFAM" id="SSF161093">
    <property type="entry name" value="MgtE membrane domain-like"/>
    <property type="match status" value="3"/>
</dbReference>
<proteinExistence type="inferred from homology"/>
<feature type="compositionally biased region" description="Low complexity" evidence="9">
    <location>
        <begin position="306"/>
        <end position="318"/>
    </location>
</feature>
<feature type="domain" description="SLC41A/MgtE integral membrane" evidence="11">
    <location>
        <begin position="11"/>
        <end position="205"/>
    </location>
</feature>
<dbReference type="InterPro" id="IPR045349">
    <property type="entry name" value="SLC41A1-3"/>
</dbReference>
<evidence type="ECO:0000256" key="1">
    <source>
        <dbReference type="ARBA" id="ARBA00004141"/>
    </source>
</evidence>
<dbReference type="GO" id="GO:0008324">
    <property type="term" value="F:monoatomic cation transmembrane transporter activity"/>
    <property type="evidence" value="ECO:0007669"/>
    <property type="project" value="InterPro"/>
</dbReference>
<evidence type="ECO:0000256" key="9">
    <source>
        <dbReference type="SAM" id="MobiDB-lite"/>
    </source>
</evidence>
<dbReference type="AlphaFoldDB" id="D8PUR5"/>
<feature type="region of interest" description="Disordered" evidence="9">
    <location>
        <begin position="282"/>
        <end position="350"/>
    </location>
</feature>
<protein>
    <recommendedName>
        <fullName evidence="11">SLC41A/MgtE integral membrane domain-containing protein</fullName>
    </recommendedName>
</protein>
<gene>
    <name evidence="12" type="ORF">SCHCODRAFT_256340</name>
</gene>
<feature type="region of interest" description="Disordered" evidence="9">
    <location>
        <begin position="49"/>
        <end position="78"/>
    </location>
</feature>